<dbReference type="SMART" id="SM00382">
    <property type="entry name" value="AAA"/>
    <property type="match status" value="1"/>
</dbReference>
<feature type="domain" description="ABC transporter" evidence="10">
    <location>
        <begin position="66"/>
        <end position="304"/>
    </location>
</feature>
<keyword evidence="2" id="KW-0813">Transport</keyword>
<evidence type="ECO:0000256" key="9">
    <source>
        <dbReference type="SAM" id="Phobius"/>
    </source>
</evidence>
<evidence type="ECO:0000313" key="12">
    <source>
        <dbReference type="Proteomes" id="UP000823521"/>
    </source>
</evidence>
<dbReference type="InterPro" id="IPR003593">
    <property type="entry name" value="AAA+_ATPase"/>
</dbReference>
<comment type="subcellular location">
    <subcellularLocation>
        <location evidence="1">Membrane</location>
        <topology evidence="1">Multi-pass membrane protein</topology>
    </subcellularLocation>
</comment>
<evidence type="ECO:0000256" key="1">
    <source>
        <dbReference type="ARBA" id="ARBA00004141"/>
    </source>
</evidence>
<feature type="region of interest" description="Disordered" evidence="8">
    <location>
        <begin position="313"/>
        <end position="334"/>
    </location>
</feature>
<organism evidence="11 12">
    <name type="scientific">Micromonospora echinofusca</name>
    <dbReference type="NCBI Taxonomy" id="47858"/>
    <lineage>
        <taxon>Bacteria</taxon>
        <taxon>Bacillati</taxon>
        <taxon>Actinomycetota</taxon>
        <taxon>Actinomycetes</taxon>
        <taxon>Micromonosporales</taxon>
        <taxon>Micromonosporaceae</taxon>
        <taxon>Micromonospora</taxon>
    </lineage>
</organism>
<keyword evidence="6 9" id="KW-1133">Transmembrane helix</keyword>
<sequence>VMTAVLDPGRVFVIGQTTVTAAATLPGSAPTVGSATAAGSAPTTGVPTRPDAGAALQVSAGRGLAIDVDDVTVVVEKGRTAGRVLLDRVDLHVPAGAVVALVGPSGAGKSSLVHLLLGTYRPVSGTVRIGGARSAGRPAGRQQVRYVPQSDDLYGALTVRETLTIAARFRAARDASEQYVRDRVAAALDWLGLREVADNLVSTLSGGQRRRVSIGTELVGRPQLLLLDEPTSGLDVGKDRDIMRRLHAISRELHCTVVIVTHSVAHLEQVDQLVAIGRGGRVRYAGPPVDPASQGYPTWADWLVELDRAPAAKPAVRRARPHAPGPGRTGTGHPGFTQALLRQAVLLTRRGWKALAQLAGLPLVGTGLAVLASADGLRPGPGMPQVLSILVTVAALTGAALTYLDLVHDRNILHRDWRVGIASRTLLLAKAAVYATVCGVLAAAITLAYAAFRDLPPPALGIAPTVLLFGALFAVMVSSMGLGMLVSALADSLEQAVGYNTLLAVFQVALNGALFEVPLWMTAVLPARLGLGAVASYADLNTHRPTGVYHDPLWQDAAFWVPLTLIGMGLVTAWSITVAIQLTERRWRG</sequence>
<feature type="compositionally biased region" description="Low complexity" evidence="8">
    <location>
        <begin position="30"/>
        <end position="48"/>
    </location>
</feature>
<feature type="transmembrane region" description="Helical" evidence="9">
    <location>
        <begin position="462"/>
        <end position="490"/>
    </location>
</feature>
<keyword evidence="7 9" id="KW-0472">Membrane</keyword>
<dbReference type="InterPro" id="IPR027417">
    <property type="entry name" value="P-loop_NTPase"/>
</dbReference>
<dbReference type="PROSITE" id="PS00211">
    <property type="entry name" value="ABC_TRANSPORTER_1"/>
    <property type="match status" value="1"/>
</dbReference>
<dbReference type="PANTHER" id="PTHR48041:SF139">
    <property type="entry name" value="PROTEIN SCARLET"/>
    <property type="match status" value="1"/>
</dbReference>
<evidence type="ECO:0000256" key="2">
    <source>
        <dbReference type="ARBA" id="ARBA00022448"/>
    </source>
</evidence>
<evidence type="ECO:0000259" key="10">
    <source>
        <dbReference type="PROSITE" id="PS50893"/>
    </source>
</evidence>
<feature type="transmembrane region" description="Helical" evidence="9">
    <location>
        <begin position="502"/>
        <end position="521"/>
    </location>
</feature>
<dbReference type="SUPFAM" id="SSF52540">
    <property type="entry name" value="P-loop containing nucleoside triphosphate hydrolases"/>
    <property type="match status" value="1"/>
</dbReference>
<evidence type="ECO:0000313" key="11">
    <source>
        <dbReference type="EMBL" id="MBO4210182.1"/>
    </source>
</evidence>
<dbReference type="InterPro" id="IPR003439">
    <property type="entry name" value="ABC_transporter-like_ATP-bd"/>
</dbReference>
<dbReference type="GO" id="GO:0005524">
    <property type="term" value="F:ATP binding"/>
    <property type="evidence" value="ECO:0007669"/>
    <property type="project" value="UniProtKB-KW"/>
</dbReference>
<proteinExistence type="predicted"/>
<dbReference type="Pfam" id="PF01061">
    <property type="entry name" value="ABC2_membrane"/>
    <property type="match status" value="1"/>
</dbReference>
<name>A0ABS3W067_MICEH</name>
<evidence type="ECO:0000256" key="5">
    <source>
        <dbReference type="ARBA" id="ARBA00022840"/>
    </source>
</evidence>
<keyword evidence="4" id="KW-0547">Nucleotide-binding</keyword>
<evidence type="ECO:0000256" key="8">
    <source>
        <dbReference type="SAM" id="MobiDB-lite"/>
    </source>
</evidence>
<feature type="transmembrane region" description="Helical" evidence="9">
    <location>
        <begin position="557"/>
        <end position="580"/>
    </location>
</feature>
<dbReference type="Proteomes" id="UP000823521">
    <property type="component" value="Unassembled WGS sequence"/>
</dbReference>
<protein>
    <submittedName>
        <fullName evidence="11">ATP-binding cassette domain-containing protein</fullName>
    </submittedName>
</protein>
<feature type="transmembrane region" description="Helical" evidence="9">
    <location>
        <begin position="386"/>
        <end position="406"/>
    </location>
</feature>
<dbReference type="InterPro" id="IPR013525">
    <property type="entry name" value="ABC2_TM"/>
</dbReference>
<dbReference type="InterPro" id="IPR017871">
    <property type="entry name" value="ABC_transporter-like_CS"/>
</dbReference>
<reference evidence="11 12" key="1">
    <citation type="submission" date="2019-12" db="EMBL/GenBank/DDBJ databases">
        <title>Whole genome sequencing of endophytic Actinobacterium Micromonospora sp. MPMI6T.</title>
        <authorList>
            <person name="Evv R."/>
            <person name="Podile A.R."/>
        </authorList>
    </citation>
    <scope>NUCLEOTIDE SEQUENCE [LARGE SCALE GENOMIC DNA]</scope>
    <source>
        <strain evidence="11 12">MPMI6</strain>
    </source>
</reference>
<accession>A0ABS3W067</accession>
<evidence type="ECO:0000256" key="6">
    <source>
        <dbReference type="ARBA" id="ARBA00022989"/>
    </source>
</evidence>
<feature type="region of interest" description="Disordered" evidence="8">
    <location>
        <begin position="30"/>
        <end position="49"/>
    </location>
</feature>
<dbReference type="RefSeq" id="WP_208817286.1">
    <property type="nucleotide sequence ID" value="NZ_WVUH01000421.1"/>
</dbReference>
<gene>
    <name evidence="11" type="ORF">GSF22_29930</name>
</gene>
<evidence type="ECO:0000256" key="4">
    <source>
        <dbReference type="ARBA" id="ARBA00022741"/>
    </source>
</evidence>
<keyword evidence="3 9" id="KW-0812">Transmembrane</keyword>
<feature type="transmembrane region" description="Helical" evidence="9">
    <location>
        <begin position="427"/>
        <end position="450"/>
    </location>
</feature>
<dbReference type="Gene3D" id="3.40.50.300">
    <property type="entry name" value="P-loop containing nucleotide triphosphate hydrolases"/>
    <property type="match status" value="1"/>
</dbReference>
<comment type="caution">
    <text evidence="11">The sequence shown here is derived from an EMBL/GenBank/DDBJ whole genome shotgun (WGS) entry which is preliminary data.</text>
</comment>
<dbReference type="Pfam" id="PF00005">
    <property type="entry name" value="ABC_tran"/>
    <property type="match status" value="1"/>
</dbReference>
<dbReference type="InterPro" id="IPR050352">
    <property type="entry name" value="ABCG_transporters"/>
</dbReference>
<dbReference type="PANTHER" id="PTHR48041">
    <property type="entry name" value="ABC TRANSPORTER G FAMILY MEMBER 28"/>
    <property type="match status" value="1"/>
</dbReference>
<feature type="non-terminal residue" evidence="11">
    <location>
        <position position="1"/>
    </location>
</feature>
<keyword evidence="12" id="KW-1185">Reference proteome</keyword>
<evidence type="ECO:0000256" key="7">
    <source>
        <dbReference type="ARBA" id="ARBA00023136"/>
    </source>
</evidence>
<keyword evidence="5 11" id="KW-0067">ATP-binding</keyword>
<evidence type="ECO:0000256" key="3">
    <source>
        <dbReference type="ARBA" id="ARBA00022692"/>
    </source>
</evidence>
<dbReference type="EMBL" id="WVUH01000421">
    <property type="protein sequence ID" value="MBO4210182.1"/>
    <property type="molecule type" value="Genomic_DNA"/>
</dbReference>
<dbReference type="PROSITE" id="PS50893">
    <property type="entry name" value="ABC_TRANSPORTER_2"/>
    <property type="match status" value="1"/>
</dbReference>